<dbReference type="RefSeq" id="WP_203771509.1">
    <property type="nucleotide sequence ID" value="NZ_BAAAYJ010000084.1"/>
</dbReference>
<dbReference type="Proteomes" id="UP000647172">
    <property type="component" value="Unassembled WGS sequence"/>
</dbReference>
<dbReference type="InterPro" id="IPR045629">
    <property type="entry name" value="DUF6232"/>
</dbReference>
<evidence type="ECO:0000313" key="2">
    <source>
        <dbReference type="Proteomes" id="UP000647172"/>
    </source>
</evidence>
<dbReference type="Pfam" id="PF19744">
    <property type="entry name" value="DUF6232"/>
    <property type="match status" value="1"/>
</dbReference>
<dbReference type="AlphaFoldDB" id="A0A919JIJ9"/>
<accession>A0A919JIJ9</accession>
<comment type="caution">
    <text evidence="1">The sequence shown here is derived from an EMBL/GenBank/DDBJ whole genome shotgun (WGS) entry which is preliminary data.</text>
</comment>
<protein>
    <submittedName>
        <fullName evidence="1">Uncharacterized protein</fullName>
    </submittedName>
</protein>
<keyword evidence="2" id="KW-1185">Reference proteome</keyword>
<proteinExistence type="predicted"/>
<evidence type="ECO:0000313" key="1">
    <source>
        <dbReference type="EMBL" id="GIE51191.1"/>
    </source>
</evidence>
<dbReference type="EMBL" id="BOMQ01000055">
    <property type="protein sequence ID" value="GIE51191.1"/>
    <property type="molecule type" value="Genomic_DNA"/>
</dbReference>
<reference evidence="1" key="1">
    <citation type="submission" date="2021-01" db="EMBL/GenBank/DDBJ databases">
        <title>Whole genome shotgun sequence of Actinoplanes nipponensis NBRC 14063.</title>
        <authorList>
            <person name="Komaki H."/>
            <person name="Tamura T."/>
        </authorList>
    </citation>
    <scope>NUCLEOTIDE SEQUENCE</scope>
    <source>
        <strain evidence="1">NBRC 14063</strain>
    </source>
</reference>
<name>A0A919JIJ9_9ACTN</name>
<sequence>MRVFYRGPRALITSDTITVARSTSISYVLADLIDLHLVVQRRGPEPLGSRAMGVSALVGGIVTVPVMGPVSPPLTVAMVGALLLCAFICLRIDPPAHHELVATYRGRRVVIFASDDPREFGQVCRGVQRAMERQR</sequence>
<gene>
    <name evidence="1" type="ORF">Ani05nite_47250</name>
</gene>
<organism evidence="1 2">
    <name type="scientific">Actinoplanes nipponensis</name>
    <dbReference type="NCBI Taxonomy" id="135950"/>
    <lineage>
        <taxon>Bacteria</taxon>
        <taxon>Bacillati</taxon>
        <taxon>Actinomycetota</taxon>
        <taxon>Actinomycetes</taxon>
        <taxon>Micromonosporales</taxon>
        <taxon>Micromonosporaceae</taxon>
        <taxon>Actinoplanes</taxon>
    </lineage>
</organism>